<evidence type="ECO:0000256" key="8">
    <source>
        <dbReference type="ARBA" id="ARBA00022603"/>
    </source>
</evidence>
<evidence type="ECO:0000313" key="24">
    <source>
        <dbReference type="EMBL" id="MCU7378672.1"/>
    </source>
</evidence>
<comment type="cofactor">
    <cofactor evidence="2 19">
        <name>Zn(2+)</name>
        <dbReference type="ChEBI" id="CHEBI:29105"/>
    </cofactor>
</comment>
<feature type="domain" description="Pterin-binding" evidence="21">
    <location>
        <begin position="308"/>
        <end position="562"/>
    </location>
</feature>
<keyword evidence="15" id="KW-0486">Methionine biosynthesis</keyword>
<dbReference type="Proteomes" id="UP001065549">
    <property type="component" value="Unassembled WGS sequence"/>
</dbReference>
<dbReference type="SUPFAM" id="SSF82282">
    <property type="entry name" value="Homocysteine S-methyltransferase"/>
    <property type="match status" value="1"/>
</dbReference>
<keyword evidence="13 19" id="KW-0479">Metal-binding</keyword>
<comment type="similarity">
    <text evidence="5">Belongs to the vitamin-B12 dependent methionine synthase family.</text>
</comment>
<dbReference type="PIRSF" id="PIRSF037472">
    <property type="entry name" value="DHPS_mtfrase"/>
    <property type="match status" value="1"/>
</dbReference>
<keyword evidence="14 19" id="KW-0862">Zinc</keyword>
<dbReference type="InterPro" id="IPR017215">
    <property type="entry name" value="MetH_bac"/>
</dbReference>
<evidence type="ECO:0000256" key="6">
    <source>
        <dbReference type="ARBA" id="ARBA00012032"/>
    </source>
</evidence>
<evidence type="ECO:0000256" key="14">
    <source>
        <dbReference type="ARBA" id="ARBA00022833"/>
    </source>
</evidence>
<dbReference type="InterPro" id="IPR003726">
    <property type="entry name" value="HCY_dom"/>
</dbReference>
<evidence type="ECO:0000259" key="23">
    <source>
        <dbReference type="PROSITE" id="PS51337"/>
    </source>
</evidence>
<dbReference type="Pfam" id="PF02310">
    <property type="entry name" value="B12-binding"/>
    <property type="match status" value="1"/>
</dbReference>
<evidence type="ECO:0000256" key="15">
    <source>
        <dbReference type="ARBA" id="ARBA00023167"/>
    </source>
</evidence>
<keyword evidence="12" id="KW-0949">S-adenosyl-L-methionine</keyword>
<feature type="binding site" evidence="19">
    <location>
        <position position="264"/>
    </location>
    <ligand>
        <name>Zn(2+)</name>
        <dbReference type="ChEBI" id="CHEBI:29105"/>
    </ligand>
</feature>
<sequence length="795" mass="85299">MLDFSKKRYLLDGGMGTMLQQSGLEPGASPDLLSLTNPELITSIHRSYIEAGSDVIYANTFGANRFKLEGCGYHMEEVIDSAVKAAKAACGEESLVALDVGPLGELLEPMGTLSFEAAYDAFAQVMKQGAASGADLIVIETMTDLYEVKAAVLAAKETTDLAVLVSMTFEESGRTFTGTSIECMTAVLEGLGVDAIGINCSLGPVEILPLAERMCALTDLPIFIKPNAGLPDPRTGAYDIGPDQFAQAMKEYLKLGISMAGGCCGTTPEYIAKMKDVFSAADVHKKVRKPAEHSVICSASNAVTVDHVTVIGERINPTGKKRLKQALIDEDYDYVLSQAVEQVDAGAQVLDVNVGVPDIDDTKVLPMVVKQIQAITDLPLQIDSSNPAAIEAALRVYNGKAIVNSVNGEAKVLDTILPIVKKYGAAVVGLTLDENGIPAKAEERFAIARRILDKAVSMGIPKKDVFIDCLTLTASAQQAEVAETLRAVRMVKEQLGLHTVLGVSNISFGLPLRPLINRTFLALAMENGLDLPIINPNDEDMMGTIYAFEMLHNRDKNAEAFIKRYGDAAMGTMERSSGASQPNTQSGKEPDLFYALEKGMKTETIHAVDALLDKNDEMTVVNDYLIPALDQVGQGFEKGTIFLPQMMQAATAAQGGFELIKDRLAASGRSSVSKGRVVVATVKGDIHDIGKNIVKVIMENYGFEIIDLGRDVPIEKVVQTVVDNRIKLVGLSALMTTTLKSMEETIAAVRAEAPDCRFIVGGAVLTPEYAEKIGADYYCKDAMKSVEAAKEVFGL</sequence>
<dbReference type="InterPro" id="IPR036724">
    <property type="entry name" value="Cobalamin-bd_sf"/>
</dbReference>
<dbReference type="InterPro" id="IPR036589">
    <property type="entry name" value="HCY_dom_sf"/>
</dbReference>
<reference evidence="24" key="1">
    <citation type="submission" date="2022-09" db="EMBL/GenBank/DDBJ databases">
        <title>Culturomic study of gut microbiota in children with autism spectrum disorder.</title>
        <authorList>
            <person name="Efimov B.A."/>
            <person name="Chaplin A.V."/>
            <person name="Sokolova S.R."/>
            <person name="Pikina A.P."/>
            <person name="Korzhanova M."/>
            <person name="Belova V."/>
            <person name="Korostin D."/>
        </authorList>
    </citation>
    <scope>NUCLEOTIDE SEQUENCE</scope>
    <source>
        <strain evidence="24">ASD5510</strain>
    </source>
</reference>
<evidence type="ECO:0000256" key="17">
    <source>
        <dbReference type="ARBA" id="ARBA00025552"/>
    </source>
</evidence>
<dbReference type="PROSITE" id="PS50972">
    <property type="entry name" value="PTERIN_BINDING"/>
    <property type="match status" value="1"/>
</dbReference>
<dbReference type="SUPFAM" id="SSF51717">
    <property type="entry name" value="Dihydropteroate synthetase-like"/>
    <property type="match status" value="1"/>
</dbReference>
<dbReference type="InterPro" id="IPR036594">
    <property type="entry name" value="Meth_synthase_dom"/>
</dbReference>
<comment type="cofactor">
    <cofactor evidence="3">
        <name>methylcob(III)alamin</name>
        <dbReference type="ChEBI" id="CHEBI:28115"/>
    </cofactor>
</comment>
<evidence type="ECO:0000256" key="11">
    <source>
        <dbReference type="ARBA" id="ARBA00022679"/>
    </source>
</evidence>
<dbReference type="Gene3D" id="3.40.50.280">
    <property type="entry name" value="Cobalamin-binding domain"/>
    <property type="match status" value="1"/>
</dbReference>
<evidence type="ECO:0000259" key="20">
    <source>
        <dbReference type="PROSITE" id="PS50970"/>
    </source>
</evidence>
<dbReference type="GO" id="GO:0046872">
    <property type="term" value="F:metal ion binding"/>
    <property type="evidence" value="ECO:0007669"/>
    <property type="project" value="UniProtKB-KW"/>
</dbReference>
<evidence type="ECO:0000259" key="21">
    <source>
        <dbReference type="PROSITE" id="PS50972"/>
    </source>
</evidence>
<dbReference type="GO" id="GO:0050667">
    <property type="term" value="P:homocysteine metabolic process"/>
    <property type="evidence" value="ECO:0007669"/>
    <property type="project" value="TreeGrafter"/>
</dbReference>
<evidence type="ECO:0000256" key="16">
    <source>
        <dbReference type="ARBA" id="ARBA00023285"/>
    </source>
</evidence>
<evidence type="ECO:0000256" key="5">
    <source>
        <dbReference type="ARBA" id="ARBA00010398"/>
    </source>
</evidence>
<evidence type="ECO:0000256" key="4">
    <source>
        <dbReference type="ARBA" id="ARBA00005178"/>
    </source>
</evidence>
<accession>A0A9J6QML8</accession>
<dbReference type="InterPro" id="IPR050554">
    <property type="entry name" value="Met_Synthase/Corrinoid"/>
</dbReference>
<dbReference type="GO" id="GO:0008705">
    <property type="term" value="F:methionine synthase activity"/>
    <property type="evidence" value="ECO:0007669"/>
    <property type="project" value="UniProtKB-EC"/>
</dbReference>
<dbReference type="Gene3D" id="3.20.20.20">
    <property type="entry name" value="Dihydropteroate synthase-like"/>
    <property type="match status" value="1"/>
</dbReference>
<dbReference type="InterPro" id="IPR000489">
    <property type="entry name" value="Pterin-binding_dom"/>
</dbReference>
<organism evidence="24 25">
    <name type="scientific">Hominibacterium faecale</name>
    <dbReference type="NCBI Taxonomy" id="2839743"/>
    <lineage>
        <taxon>Bacteria</taxon>
        <taxon>Bacillati</taxon>
        <taxon>Bacillota</taxon>
        <taxon>Clostridia</taxon>
        <taxon>Peptostreptococcales</taxon>
        <taxon>Anaerovoracaceae</taxon>
        <taxon>Hominibacterium</taxon>
    </lineage>
</organism>
<evidence type="ECO:0000256" key="2">
    <source>
        <dbReference type="ARBA" id="ARBA00001947"/>
    </source>
</evidence>
<evidence type="ECO:0000256" key="1">
    <source>
        <dbReference type="ARBA" id="ARBA00001700"/>
    </source>
</evidence>
<keyword evidence="11 19" id="KW-0808">Transferase</keyword>
<dbReference type="Pfam" id="PF00809">
    <property type="entry name" value="Pterin_bind"/>
    <property type="match status" value="1"/>
</dbReference>
<dbReference type="AlphaFoldDB" id="A0A9J6QML8"/>
<protein>
    <recommendedName>
        <fullName evidence="7">Methionine synthase</fullName>
        <ecNumber evidence="6">2.1.1.13</ecNumber>
    </recommendedName>
    <alternativeName>
        <fullName evidence="18">5-methyltetrahydrofolate--homocysteine methyltransferase</fullName>
    </alternativeName>
</protein>
<dbReference type="Gene3D" id="3.20.20.330">
    <property type="entry name" value="Homocysteine-binding-like domain"/>
    <property type="match status" value="1"/>
</dbReference>
<dbReference type="PROSITE" id="PS50970">
    <property type="entry name" value="HCY"/>
    <property type="match status" value="1"/>
</dbReference>
<keyword evidence="16" id="KW-0170">Cobalt</keyword>
<dbReference type="EC" id="2.1.1.13" evidence="6"/>
<feature type="domain" description="Hcy-binding" evidence="20">
    <location>
        <begin position="1"/>
        <end position="278"/>
    </location>
</feature>
<dbReference type="SUPFAM" id="SSF52242">
    <property type="entry name" value="Cobalamin (vitamin B12)-binding domain"/>
    <property type="match status" value="1"/>
</dbReference>
<comment type="function">
    <text evidence="17">Catalyzes the transfer of a methyl group from methyl-cobalamin to homocysteine, yielding enzyme-bound cob(I)alamin and methionine. Subsequently, remethylates the cofactor using methyltetrahydrofolate.</text>
</comment>
<feature type="domain" description="B12-binding N-terminal" evidence="23">
    <location>
        <begin position="579"/>
        <end position="672"/>
    </location>
</feature>
<dbReference type="GO" id="GO:0046653">
    <property type="term" value="P:tetrahydrofolate metabolic process"/>
    <property type="evidence" value="ECO:0007669"/>
    <property type="project" value="TreeGrafter"/>
</dbReference>
<dbReference type="RefSeq" id="WP_269478493.1">
    <property type="nucleotide sequence ID" value="NZ_JAOSHN010000003.1"/>
</dbReference>
<feature type="binding site" evidence="19">
    <location>
        <position position="200"/>
    </location>
    <ligand>
        <name>Zn(2+)</name>
        <dbReference type="ChEBI" id="CHEBI:29105"/>
    </ligand>
</feature>
<evidence type="ECO:0000259" key="22">
    <source>
        <dbReference type="PROSITE" id="PS51332"/>
    </source>
</evidence>
<dbReference type="PANTHER" id="PTHR45833:SF1">
    <property type="entry name" value="METHIONINE SYNTHASE"/>
    <property type="match status" value="1"/>
</dbReference>
<evidence type="ECO:0000256" key="3">
    <source>
        <dbReference type="ARBA" id="ARBA00001956"/>
    </source>
</evidence>
<proteinExistence type="inferred from homology"/>
<dbReference type="InterPro" id="IPR003759">
    <property type="entry name" value="Cbl-bd_cap"/>
</dbReference>
<evidence type="ECO:0000256" key="19">
    <source>
        <dbReference type="PROSITE-ProRule" id="PRU00333"/>
    </source>
</evidence>
<dbReference type="Pfam" id="PF02607">
    <property type="entry name" value="B12-binding_2"/>
    <property type="match status" value="1"/>
</dbReference>
<evidence type="ECO:0000256" key="10">
    <source>
        <dbReference type="ARBA" id="ARBA00022628"/>
    </source>
</evidence>
<comment type="caution">
    <text evidence="24">The sequence shown here is derived from an EMBL/GenBank/DDBJ whole genome shotgun (WGS) entry which is preliminary data.</text>
</comment>
<dbReference type="PROSITE" id="PS51332">
    <property type="entry name" value="B12_BINDING"/>
    <property type="match status" value="1"/>
</dbReference>
<keyword evidence="8 19" id="KW-0489">Methyltransferase</keyword>
<dbReference type="Pfam" id="PF02574">
    <property type="entry name" value="S-methyl_trans"/>
    <property type="match status" value="1"/>
</dbReference>
<dbReference type="GO" id="GO:0031419">
    <property type="term" value="F:cobalamin binding"/>
    <property type="evidence" value="ECO:0007669"/>
    <property type="project" value="UniProtKB-KW"/>
</dbReference>
<keyword evidence="25" id="KW-1185">Reference proteome</keyword>
<dbReference type="InterPro" id="IPR006158">
    <property type="entry name" value="Cobalamin-bd"/>
</dbReference>
<evidence type="ECO:0000256" key="13">
    <source>
        <dbReference type="ARBA" id="ARBA00022723"/>
    </source>
</evidence>
<comment type="catalytic activity">
    <reaction evidence="1">
        <text>(6S)-5-methyl-5,6,7,8-tetrahydrofolate + L-homocysteine = (6S)-5,6,7,8-tetrahydrofolate + L-methionine</text>
        <dbReference type="Rhea" id="RHEA:11172"/>
        <dbReference type="ChEBI" id="CHEBI:18608"/>
        <dbReference type="ChEBI" id="CHEBI:57453"/>
        <dbReference type="ChEBI" id="CHEBI:57844"/>
        <dbReference type="ChEBI" id="CHEBI:58199"/>
        <dbReference type="EC" id="2.1.1.13"/>
    </reaction>
</comment>
<evidence type="ECO:0000256" key="9">
    <source>
        <dbReference type="ARBA" id="ARBA00022605"/>
    </source>
</evidence>
<name>A0A9J6QML8_9FIRM</name>
<feature type="domain" description="B12-binding" evidence="22">
    <location>
        <begin position="674"/>
        <end position="795"/>
    </location>
</feature>
<dbReference type="GO" id="GO:0032259">
    <property type="term" value="P:methylation"/>
    <property type="evidence" value="ECO:0007669"/>
    <property type="project" value="UniProtKB-KW"/>
</dbReference>
<feature type="binding site" evidence="19">
    <location>
        <position position="263"/>
    </location>
    <ligand>
        <name>Zn(2+)</name>
        <dbReference type="ChEBI" id="CHEBI:29105"/>
    </ligand>
</feature>
<dbReference type="NCBIfam" id="NF005719">
    <property type="entry name" value="PRK07535.1"/>
    <property type="match status" value="1"/>
</dbReference>
<evidence type="ECO:0000256" key="7">
    <source>
        <dbReference type="ARBA" id="ARBA00013998"/>
    </source>
</evidence>
<keyword evidence="9" id="KW-0028">Amino-acid biosynthesis</keyword>
<keyword evidence="10" id="KW-0846">Cobalamin</keyword>
<dbReference type="SMART" id="SM01018">
    <property type="entry name" value="B12-binding_2"/>
    <property type="match status" value="1"/>
</dbReference>
<comment type="pathway">
    <text evidence="4">Amino-acid biosynthesis; L-methionine biosynthesis via de novo pathway; L-methionine from L-homocysteine (MetH route): step 1/1.</text>
</comment>
<dbReference type="SUPFAM" id="SSF47644">
    <property type="entry name" value="Methionine synthase domain"/>
    <property type="match status" value="1"/>
</dbReference>
<dbReference type="PROSITE" id="PS51337">
    <property type="entry name" value="B12_BINDING_NTER"/>
    <property type="match status" value="1"/>
</dbReference>
<evidence type="ECO:0000256" key="18">
    <source>
        <dbReference type="ARBA" id="ARBA00031040"/>
    </source>
</evidence>
<evidence type="ECO:0000256" key="12">
    <source>
        <dbReference type="ARBA" id="ARBA00022691"/>
    </source>
</evidence>
<dbReference type="EMBL" id="JAOSHN010000003">
    <property type="protein sequence ID" value="MCU7378672.1"/>
    <property type="molecule type" value="Genomic_DNA"/>
</dbReference>
<evidence type="ECO:0000313" key="25">
    <source>
        <dbReference type="Proteomes" id="UP001065549"/>
    </source>
</evidence>
<gene>
    <name evidence="24" type="ORF">OBO34_09930</name>
</gene>
<dbReference type="Gene3D" id="1.10.1240.10">
    <property type="entry name" value="Methionine synthase domain"/>
    <property type="match status" value="1"/>
</dbReference>
<dbReference type="PANTHER" id="PTHR45833">
    <property type="entry name" value="METHIONINE SYNTHASE"/>
    <property type="match status" value="1"/>
</dbReference>
<dbReference type="InterPro" id="IPR011005">
    <property type="entry name" value="Dihydropteroate_synth-like_sf"/>
</dbReference>
<dbReference type="GO" id="GO:0005829">
    <property type="term" value="C:cytosol"/>
    <property type="evidence" value="ECO:0007669"/>
    <property type="project" value="TreeGrafter"/>
</dbReference>